<proteinExistence type="inferred from homology"/>
<dbReference type="GO" id="GO:0019843">
    <property type="term" value="F:rRNA binding"/>
    <property type="evidence" value="ECO:0007669"/>
    <property type="project" value="UniProtKB-KW"/>
</dbReference>
<evidence type="ECO:0000256" key="10">
    <source>
        <dbReference type="ARBA" id="ARBA00022723"/>
    </source>
</evidence>
<evidence type="ECO:0000256" key="1">
    <source>
        <dbReference type="ARBA" id="ARBA00000109"/>
    </source>
</evidence>
<dbReference type="Gene3D" id="3.30.160.20">
    <property type="match status" value="1"/>
</dbReference>
<evidence type="ECO:0000256" key="8">
    <source>
        <dbReference type="ARBA" id="ARBA00022694"/>
    </source>
</evidence>
<dbReference type="PANTHER" id="PTHR11207">
    <property type="entry name" value="RIBONUCLEASE III"/>
    <property type="match status" value="1"/>
</dbReference>
<dbReference type="InterPro" id="IPR000999">
    <property type="entry name" value="RNase_III_dom"/>
</dbReference>
<dbReference type="NCBIfam" id="TIGR02191">
    <property type="entry name" value="RNaseIII"/>
    <property type="match status" value="1"/>
</dbReference>
<dbReference type="PROSITE" id="PS00517">
    <property type="entry name" value="RNASE_3_1"/>
    <property type="match status" value="1"/>
</dbReference>
<keyword evidence="6 15" id="KW-0698">rRNA processing</keyword>
<dbReference type="InterPro" id="IPR014720">
    <property type="entry name" value="dsRBD_dom"/>
</dbReference>
<dbReference type="Pfam" id="PF14622">
    <property type="entry name" value="Ribonucleas_3_3"/>
    <property type="match status" value="1"/>
</dbReference>
<dbReference type="SMART" id="SM00535">
    <property type="entry name" value="RIBOc"/>
    <property type="match status" value="1"/>
</dbReference>
<keyword evidence="5 15" id="KW-0963">Cytoplasm</keyword>
<feature type="binding site" evidence="15">
    <location>
        <position position="120"/>
    </location>
    <ligand>
        <name>Mg(2+)</name>
        <dbReference type="ChEBI" id="CHEBI:18420"/>
    </ligand>
</feature>
<comment type="catalytic activity">
    <reaction evidence="1 15">
        <text>Endonucleolytic cleavage to 5'-phosphomonoester.</text>
        <dbReference type="EC" id="3.1.26.3"/>
    </reaction>
</comment>
<dbReference type="PANTHER" id="PTHR11207:SF0">
    <property type="entry name" value="RIBONUCLEASE 3"/>
    <property type="match status" value="1"/>
</dbReference>
<dbReference type="AlphaFoldDB" id="A0A955L9R6"/>
<feature type="domain" description="DRBM" evidence="16">
    <location>
        <begin position="161"/>
        <end position="230"/>
    </location>
</feature>
<reference evidence="18" key="1">
    <citation type="submission" date="2020-04" db="EMBL/GenBank/DDBJ databases">
        <authorList>
            <person name="Zhang T."/>
        </authorList>
    </citation>
    <scope>NUCLEOTIDE SEQUENCE</scope>
    <source>
        <strain evidence="18">HKST-UBA09</strain>
    </source>
</reference>
<gene>
    <name evidence="15 18" type="primary">rnc</name>
    <name evidence="18" type="ORF">KC669_01295</name>
</gene>
<evidence type="ECO:0000256" key="15">
    <source>
        <dbReference type="HAMAP-Rule" id="MF_00104"/>
    </source>
</evidence>
<evidence type="ECO:0000256" key="6">
    <source>
        <dbReference type="ARBA" id="ARBA00022552"/>
    </source>
</evidence>
<keyword evidence="15" id="KW-0699">rRNA-binding</keyword>
<evidence type="ECO:0000313" key="19">
    <source>
        <dbReference type="Proteomes" id="UP000714915"/>
    </source>
</evidence>
<dbReference type="FunFam" id="3.30.160.20:FF:000003">
    <property type="entry name" value="Ribonuclease 3"/>
    <property type="match status" value="1"/>
</dbReference>
<organism evidence="18 19">
    <name type="scientific">Candidatus Dojkabacteria bacterium</name>
    <dbReference type="NCBI Taxonomy" id="2099670"/>
    <lineage>
        <taxon>Bacteria</taxon>
        <taxon>Candidatus Dojkabacteria</taxon>
    </lineage>
</organism>
<evidence type="ECO:0000259" key="17">
    <source>
        <dbReference type="PROSITE" id="PS50142"/>
    </source>
</evidence>
<keyword evidence="11 15" id="KW-0255">Endonuclease</keyword>
<dbReference type="SUPFAM" id="SSF54768">
    <property type="entry name" value="dsRNA-binding domain-like"/>
    <property type="match status" value="1"/>
</dbReference>
<dbReference type="GO" id="GO:0003725">
    <property type="term" value="F:double-stranded RNA binding"/>
    <property type="evidence" value="ECO:0007669"/>
    <property type="project" value="TreeGrafter"/>
</dbReference>
<sequence>MDQQVNEFINKLELSFNSPELLKEALTHRSYVNENPNTPNGHNERLEFLGDAVLELATTQMLFNDYPNFPEGDLTSFRAALVRTESLAEEALKLELGKYLFMSNGEEATGGRDRQYILANSMEALIGSIYLDQGFDSALLFIKEKIYYKVQNIVDNRLDIDAKSKLQELSQEQLKITPTYTLISDEGPDHNKTFTMGVLIGETIFGKGNGESKQNAEQVAASDALENWQELVDKHFPTNNA</sequence>
<feature type="domain" description="RNase III" evidence="17">
    <location>
        <begin position="5"/>
        <end position="134"/>
    </location>
</feature>
<evidence type="ECO:0000256" key="5">
    <source>
        <dbReference type="ARBA" id="ARBA00022490"/>
    </source>
</evidence>
<keyword evidence="8 15" id="KW-0819">tRNA processing</keyword>
<dbReference type="PROSITE" id="PS50142">
    <property type="entry name" value="RNASE_3_2"/>
    <property type="match status" value="1"/>
</dbReference>
<dbReference type="EMBL" id="JAGQLF010000010">
    <property type="protein sequence ID" value="MCA9386648.1"/>
    <property type="molecule type" value="Genomic_DNA"/>
</dbReference>
<evidence type="ECO:0000259" key="16">
    <source>
        <dbReference type="PROSITE" id="PS50137"/>
    </source>
</evidence>
<dbReference type="SMART" id="SM00358">
    <property type="entry name" value="DSRM"/>
    <property type="match status" value="1"/>
</dbReference>
<evidence type="ECO:0000256" key="3">
    <source>
        <dbReference type="ARBA" id="ARBA00010183"/>
    </source>
</evidence>
<evidence type="ECO:0000256" key="14">
    <source>
        <dbReference type="ARBA" id="ARBA00022884"/>
    </source>
</evidence>
<dbReference type="SUPFAM" id="SSF69065">
    <property type="entry name" value="RNase III domain-like"/>
    <property type="match status" value="1"/>
</dbReference>
<feature type="binding site" evidence="15">
    <location>
        <position position="47"/>
    </location>
    <ligand>
        <name>Mg(2+)</name>
        <dbReference type="ChEBI" id="CHEBI:18420"/>
    </ligand>
</feature>
<evidence type="ECO:0000256" key="4">
    <source>
        <dbReference type="ARBA" id="ARBA00011738"/>
    </source>
</evidence>
<evidence type="ECO:0000256" key="2">
    <source>
        <dbReference type="ARBA" id="ARBA00004496"/>
    </source>
</evidence>
<dbReference type="CDD" id="cd10845">
    <property type="entry name" value="DSRM_RNAse_III_family"/>
    <property type="match status" value="1"/>
</dbReference>
<dbReference type="GO" id="GO:0042802">
    <property type="term" value="F:identical protein binding"/>
    <property type="evidence" value="ECO:0007669"/>
    <property type="project" value="UniProtKB-ARBA"/>
</dbReference>
<accession>A0A955L9R6</accession>
<dbReference type="Proteomes" id="UP000714915">
    <property type="component" value="Unassembled WGS sequence"/>
</dbReference>
<feature type="active site" evidence="15">
    <location>
        <position position="51"/>
    </location>
</feature>
<dbReference type="InterPro" id="IPR011907">
    <property type="entry name" value="RNase_III"/>
</dbReference>
<dbReference type="GO" id="GO:0004525">
    <property type="term" value="F:ribonuclease III activity"/>
    <property type="evidence" value="ECO:0007669"/>
    <property type="project" value="UniProtKB-UniRule"/>
</dbReference>
<evidence type="ECO:0000256" key="7">
    <source>
        <dbReference type="ARBA" id="ARBA00022664"/>
    </source>
</evidence>
<dbReference type="GO" id="GO:0006364">
    <property type="term" value="P:rRNA processing"/>
    <property type="evidence" value="ECO:0007669"/>
    <property type="project" value="UniProtKB-UniRule"/>
</dbReference>
<keyword evidence="14 15" id="KW-0694">RNA-binding</keyword>
<comment type="caution">
    <text evidence="18">The sequence shown here is derived from an EMBL/GenBank/DDBJ whole genome shotgun (WGS) entry which is preliminary data.</text>
</comment>
<dbReference type="Pfam" id="PF00035">
    <property type="entry name" value="dsrm"/>
    <property type="match status" value="1"/>
</dbReference>
<evidence type="ECO:0000256" key="13">
    <source>
        <dbReference type="ARBA" id="ARBA00022842"/>
    </source>
</evidence>
<evidence type="ECO:0000256" key="9">
    <source>
        <dbReference type="ARBA" id="ARBA00022722"/>
    </source>
</evidence>
<comment type="subunit">
    <text evidence="4 15">Homodimer.</text>
</comment>
<comment type="subcellular location">
    <subcellularLocation>
        <location evidence="2 15">Cytoplasm</location>
    </subcellularLocation>
</comment>
<dbReference type="GO" id="GO:0046872">
    <property type="term" value="F:metal ion binding"/>
    <property type="evidence" value="ECO:0007669"/>
    <property type="project" value="UniProtKB-KW"/>
</dbReference>
<dbReference type="GO" id="GO:0006397">
    <property type="term" value="P:mRNA processing"/>
    <property type="evidence" value="ECO:0007669"/>
    <property type="project" value="UniProtKB-UniRule"/>
</dbReference>
<evidence type="ECO:0000256" key="11">
    <source>
        <dbReference type="ARBA" id="ARBA00022759"/>
    </source>
</evidence>
<protein>
    <recommendedName>
        <fullName evidence="15">Ribonuclease 3</fullName>
        <ecNumber evidence="15">3.1.26.3</ecNumber>
    </recommendedName>
    <alternativeName>
        <fullName evidence="15">Ribonuclease III</fullName>
        <shortName evidence="15">RNase III</shortName>
    </alternativeName>
</protein>
<comment type="similarity">
    <text evidence="3">Belongs to the ribonuclease III family.</text>
</comment>
<feature type="active site" evidence="15">
    <location>
        <position position="123"/>
    </location>
</feature>
<keyword evidence="13 15" id="KW-0460">Magnesium</keyword>
<keyword evidence="7 15" id="KW-0507">mRNA processing</keyword>
<dbReference type="InterPro" id="IPR036389">
    <property type="entry name" value="RNase_III_sf"/>
</dbReference>
<dbReference type="CDD" id="cd00593">
    <property type="entry name" value="RIBOc"/>
    <property type="match status" value="1"/>
</dbReference>
<keyword evidence="9 15" id="KW-0540">Nuclease</keyword>
<dbReference type="GO" id="GO:0005737">
    <property type="term" value="C:cytoplasm"/>
    <property type="evidence" value="ECO:0007669"/>
    <property type="project" value="UniProtKB-SubCell"/>
</dbReference>
<name>A0A955L9R6_9BACT</name>
<reference evidence="18" key="2">
    <citation type="journal article" date="2021" name="Microbiome">
        <title>Successional dynamics and alternative stable states in a saline activated sludge microbial community over 9 years.</title>
        <authorList>
            <person name="Wang Y."/>
            <person name="Ye J."/>
            <person name="Ju F."/>
            <person name="Liu L."/>
            <person name="Boyd J.A."/>
            <person name="Deng Y."/>
            <person name="Parks D.H."/>
            <person name="Jiang X."/>
            <person name="Yin X."/>
            <person name="Woodcroft B.J."/>
            <person name="Tyson G.W."/>
            <person name="Hugenholtz P."/>
            <person name="Polz M.F."/>
            <person name="Zhang T."/>
        </authorList>
    </citation>
    <scope>NUCLEOTIDE SEQUENCE</scope>
    <source>
        <strain evidence="18">HKST-UBA09</strain>
    </source>
</reference>
<dbReference type="Gene3D" id="1.10.1520.10">
    <property type="entry name" value="Ribonuclease III domain"/>
    <property type="match status" value="1"/>
</dbReference>
<dbReference type="EC" id="3.1.26.3" evidence="15"/>
<evidence type="ECO:0000313" key="18">
    <source>
        <dbReference type="EMBL" id="MCA9386648.1"/>
    </source>
</evidence>
<dbReference type="FunFam" id="1.10.1520.10:FF:000001">
    <property type="entry name" value="Ribonuclease 3"/>
    <property type="match status" value="1"/>
</dbReference>
<dbReference type="HAMAP" id="MF_00104">
    <property type="entry name" value="RNase_III"/>
    <property type="match status" value="1"/>
</dbReference>
<comment type="cofactor">
    <cofactor evidence="15">
        <name>Mg(2+)</name>
        <dbReference type="ChEBI" id="CHEBI:18420"/>
    </cofactor>
</comment>
<feature type="binding site" evidence="15">
    <location>
        <position position="123"/>
    </location>
    <ligand>
        <name>Mg(2+)</name>
        <dbReference type="ChEBI" id="CHEBI:18420"/>
    </ligand>
</feature>
<keyword evidence="12 15" id="KW-0378">Hydrolase</keyword>
<dbReference type="PROSITE" id="PS50137">
    <property type="entry name" value="DS_RBD"/>
    <property type="match status" value="1"/>
</dbReference>
<keyword evidence="10 15" id="KW-0479">Metal-binding</keyword>
<dbReference type="GO" id="GO:0008033">
    <property type="term" value="P:tRNA processing"/>
    <property type="evidence" value="ECO:0007669"/>
    <property type="project" value="UniProtKB-KW"/>
</dbReference>
<evidence type="ECO:0000256" key="12">
    <source>
        <dbReference type="ARBA" id="ARBA00022801"/>
    </source>
</evidence>
<dbReference type="GO" id="GO:0010468">
    <property type="term" value="P:regulation of gene expression"/>
    <property type="evidence" value="ECO:0007669"/>
    <property type="project" value="TreeGrafter"/>
</dbReference>
<comment type="function">
    <text evidence="15">Digests double-stranded RNA. Involved in the processing of primary rRNA transcript to yield the immediate precursors to the large and small rRNAs (23S and 16S). Processes some mRNAs, and tRNAs when they are encoded in the rRNA operon. Processes pre-crRNA and tracrRNA of type II CRISPR loci if present in the organism.</text>
</comment>